<reference evidence="13" key="1">
    <citation type="submission" date="2025-08" db="UniProtKB">
        <authorList>
            <consortium name="RefSeq"/>
        </authorList>
    </citation>
    <scope>IDENTIFICATION</scope>
</reference>
<dbReference type="PANTHER" id="PTHR11804">
    <property type="entry name" value="PROTEASE M3 THIMET OLIGOPEPTIDASE-RELATED"/>
    <property type="match status" value="1"/>
</dbReference>
<dbReference type="InterPro" id="IPR034005">
    <property type="entry name" value="M3A_DCP"/>
</dbReference>
<accession>A0ABM1EBR8</accession>
<dbReference type="GeneID" id="106810718"/>
<dbReference type="Gene3D" id="1.10.1370.40">
    <property type="match status" value="1"/>
</dbReference>
<dbReference type="Pfam" id="PF01432">
    <property type="entry name" value="Peptidase_M3"/>
    <property type="match status" value="1"/>
</dbReference>
<dbReference type="InterPro" id="IPR024079">
    <property type="entry name" value="MetalloPept_cat_dom_sf"/>
</dbReference>
<dbReference type="Pfam" id="PF19310">
    <property type="entry name" value="TOP_N"/>
    <property type="match status" value="1"/>
</dbReference>
<feature type="domain" description="Oligopeptidase A N-terminal" evidence="11">
    <location>
        <begin position="75"/>
        <end position="192"/>
    </location>
</feature>
<keyword evidence="12" id="KW-1185">Reference proteome</keyword>
<keyword evidence="6 9" id="KW-0482">Metalloprotease</keyword>
<dbReference type="InterPro" id="IPR024077">
    <property type="entry name" value="Neurolysin/TOP_dom2"/>
</dbReference>
<organism evidence="12 13">
    <name type="scientific">Priapulus caudatus</name>
    <name type="common">Priapulid worm</name>
    <dbReference type="NCBI Taxonomy" id="37621"/>
    <lineage>
        <taxon>Eukaryota</taxon>
        <taxon>Metazoa</taxon>
        <taxon>Ecdysozoa</taxon>
        <taxon>Scalidophora</taxon>
        <taxon>Priapulida</taxon>
        <taxon>Priapulimorpha</taxon>
        <taxon>Priapulimorphida</taxon>
        <taxon>Priapulidae</taxon>
        <taxon>Priapulus</taxon>
    </lineage>
</organism>
<name>A0ABM1EBR8_PRICU</name>
<dbReference type="RefSeq" id="XP_014669639.1">
    <property type="nucleotide sequence ID" value="XM_014814153.1"/>
</dbReference>
<evidence type="ECO:0000256" key="7">
    <source>
        <dbReference type="ARBA" id="ARBA00024603"/>
    </source>
</evidence>
<keyword evidence="4 9" id="KW-0378">Hydrolase</keyword>
<keyword evidence="3 9" id="KW-0479">Metal-binding</keyword>
<evidence type="ECO:0000256" key="1">
    <source>
        <dbReference type="ARBA" id="ARBA00006040"/>
    </source>
</evidence>
<dbReference type="Gene3D" id="1.10.1370.10">
    <property type="entry name" value="Neurolysin, domain 3"/>
    <property type="match status" value="1"/>
</dbReference>
<feature type="domain" description="Peptidase M3A/M3B catalytic" evidence="10">
    <location>
        <begin position="267"/>
        <end position="717"/>
    </location>
</feature>
<evidence type="ECO:0000256" key="3">
    <source>
        <dbReference type="ARBA" id="ARBA00022723"/>
    </source>
</evidence>
<dbReference type="SUPFAM" id="SSF55486">
    <property type="entry name" value="Metalloproteases ('zincins'), catalytic domain"/>
    <property type="match status" value="1"/>
</dbReference>
<sequence length="719" mass="82239">MMAAPMLKCFASLHSGSGRLLVRNYSRTAYTVLLPEIPDDTPETNPLMRVDGYPAYKSIDVKKHAVTGIAKRVIEFESGISRLEEKLSDPNIPKTFENVIEPIEKLSFPISYCWNTFKNLNYVKNSEDMTNAMKLVHPLILKARVKRFQSVPIYNAVKELSADKANLSEAQDRVVQKYILESKLNGVELTGYDQYYMNNVLHKLGEQKERFRTCVQTATNRFKQILYDREDIIDMPQSLLRYIAADSTKPERGPWVVTLQPTVYLPVMEYCSNRDVRENVWFANQMRASSQDQQINNSATIQEIRFQKRDQAKLVGFDDYAQMSMATKMAGSVENVLSMIASLKVHSEGMAANELSSLQEFANERGFDGTLEAWDVPYWRRKQKHSLFQINDAELMQYFPMEHVLNGLFKLCGELFGITVKQADGAAEVWDSSVRFFNVYDEDGTHLSSLYLDPYSRPLEKMAGAWVESGRSRSDVCSAFPLAYLNCNVAPPVLGQPALMSFSEVKTLFHEFGHALQHLLTGMPYSDVAGLANVEWDAVEICSTFMENWLYDKTTMGYISCHVDTGATLPDEMLKNLIRARRHMAGHDMMYQLYLSAVDIELYTRKDFWLETQRETWAKYMLLTMHKKDAHLCSFTQIFAGEYPAAYYSYKWSEMMSADVFSAFEEAGLDNRAQVQAVGRRFRDTFLHLSGGCHPGEVFRRFRGRDPSPDALLKTLELS</sequence>
<evidence type="ECO:0000313" key="13">
    <source>
        <dbReference type="RefSeq" id="XP_014669639.1"/>
    </source>
</evidence>
<evidence type="ECO:0000313" key="12">
    <source>
        <dbReference type="Proteomes" id="UP000695022"/>
    </source>
</evidence>
<evidence type="ECO:0000256" key="9">
    <source>
        <dbReference type="RuleBase" id="RU003435"/>
    </source>
</evidence>
<gene>
    <name evidence="13" type="primary">LOC106810718</name>
</gene>
<evidence type="ECO:0000259" key="11">
    <source>
        <dbReference type="Pfam" id="PF19310"/>
    </source>
</evidence>
<dbReference type="EC" id="3.4.24.70" evidence="8"/>
<keyword evidence="2 9" id="KW-0645">Protease</keyword>
<dbReference type="InterPro" id="IPR045666">
    <property type="entry name" value="OpdA_N"/>
</dbReference>
<dbReference type="Gene3D" id="3.40.390.10">
    <property type="entry name" value="Collagenase (Catalytic Domain)"/>
    <property type="match status" value="1"/>
</dbReference>
<dbReference type="PANTHER" id="PTHR11804:SF83">
    <property type="entry name" value="LD37516P"/>
    <property type="match status" value="1"/>
</dbReference>
<evidence type="ECO:0000256" key="8">
    <source>
        <dbReference type="ARBA" id="ARBA00026100"/>
    </source>
</evidence>
<protein>
    <recommendedName>
        <fullName evidence="8">oligopeptidase A</fullName>
        <ecNumber evidence="8">3.4.24.70</ecNumber>
    </recommendedName>
</protein>
<evidence type="ECO:0000259" key="10">
    <source>
        <dbReference type="Pfam" id="PF01432"/>
    </source>
</evidence>
<dbReference type="InterPro" id="IPR001567">
    <property type="entry name" value="Pept_M3A_M3B_dom"/>
</dbReference>
<dbReference type="Proteomes" id="UP000695022">
    <property type="component" value="Unplaced"/>
</dbReference>
<comment type="cofactor">
    <cofactor evidence="9">
        <name>Zn(2+)</name>
        <dbReference type="ChEBI" id="CHEBI:29105"/>
    </cofactor>
    <text evidence="9">Binds 1 zinc ion.</text>
</comment>
<dbReference type="InterPro" id="IPR045090">
    <property type="entry name" value="Pept_M3A_M3B"/>
</dbReference>
<evidence type="ECO:0000256" key="5">
    <source>
        <dbReference type="ARBA" id="ARBA00022833"/>
    </source>
</evidence>
<comment type="similarity">
    <text evidence="1 9">Belongs to the peptidase M3 family.</text>
</comment>
<keyword evidence="5 9" id="KW-0862">Zinc</keyword>
<comment type="catalytic activity">
    <reaction evidence="7">
        <text>Hydrolysis of oligopeptides, with broad specificity. Gly or Ala commonly occur as P1 or P1' residues, but more distant residues are also important, as is shown by the fact that Z-Gly-Pro-Gly-|-Gly-Pro-Ala is cleaved, but not Z-(Gly)(5).</text>
        <dbReference type="EC" id="3.4.24.70"/>
    </reaction>
</comment>
<evidence type="ECO:0000256" key="6">
    <source>
        <dbReference type="ARBA" id="ARBA00023049"/>
    </source>
</evidence>
<evidence type="ECO:0000256" key="4">
    <source>
        <dbReference type="ARBA" id="ARBA00022801"/>
    </source>
</evidence>
<evidence type="ECO:0000256" key="2">
    <source>
        <dbReference type="ARBA" id="ARBA00022670"/>
    </source>
</evidence>
<proteinExistence type="inferred from homology"/>
<dbReference type="CDD" id="cd06456">
    <property type="entry name" value="M3A_DCP"/>
    <property type="match status" value="1"/>
</dbReference>